<accession>A0AAD2FG31</accession>
<evidence type="ECO:0000313" key="3">
    <source>
        <dbReference type="Proteomes" id="UP001295423"/>
    </source>
</evidence>
<gene>
    <name evidence="2" type="ORF">CYCCA115_LOCUS1204</name>
</gene>
<organism evidence="2 3">
    <name type="scientific">Cylindrotheca closterium</name>
    <dbReference type="NCBI Taxonomy" id="2856"/>
    <lineage>
        <taxon>Eukaryota</taxon>
        <taxon>Sar</taxon>
        <taxon>Stramenopiles</taxon>
        <taxon>Ochrophyta</taxon>
        <taxon>Bacillariophyta</taxon>
        <taxon>Bacillariophyceae</taxon>
        <taxon>Bacillariophycidae</taxon>
        <taxon>Bacillariales</taxon>
        <taxon>Bacillariaceae</taxon>
        <taxon>Cylindrotheca</taxon>
    </lineage>
</organism>
<dbReference type="Proteomes" id="UP001295423">
    <property type="component" value="Unassembled WGS sequence"/>
</dbReference>
<evidence type="ECO:0000313" key="2">
    <source>
        <dbReference type="EMBL" id="CAJ1926298.1"/>
    </source>
</evidence>
<proteinExistence type="predicted"/>
<keyword evidence="1" id="KW-0732">Signal</keyword>
<protein>
    <submittedName>
        <fullName evidence="2">Uncharacterized protein</fullName>
    </submittedName>
</protein>
<name>A0AAD2FG31_9STRA</name>
<feature type="chain" id="PRO_5042006654" evidence="1">
    <location>
        <begin position="18"/>
        <end position="484"/>
    </location>
</feature>
<keyword evidence="3" id="KW-1185">Reference proteome</keyword>
<sequence length="484" mass="52399">MRFTLACFVIGMIGVNARVGIDGVALRTEGDFYGCEQDTCGMRKKVRVKQGALGKRDKVYMEAGDELELIDDYNKTIVRYRADDCAISNLDVVVQHVGEAQSTALLLSGKQCNYEIKLQRSRVAGEERDPVTGKLLKSKNSEKTEGRALNGQTVLSPGSGNLEGFVKINFPAGLRKDIKFRIQVRGYSLAVQPATSALTRTIYGGSDSGNVEYRATANTTCTATVGAYIIQDTAEVDHYVMVQRLTSPVEMWRYVTMDVFAECSKTLYSDHRYVSKRGATHKGAEIVEYDAYGDYNGVFRTMLPGDYGTYTLLSFDCSGLSPEFNEDRCAYASKPSYVADAYNSAVCGGGDGTSYSYDQDGNIITRRLTDRELQTGAVGFLVACAVTVGKATLADNIGTIIRNGPMSDFGPAQAIVTASVGFVQLSYDAITTAAEATPEGILTGLVCGTAYNVATLWWGKSISPGWGQKPNTEEAYNSEGLCST</sequence>
<evidence type="ECO:0000256" key="1">
    <source>
        <dbReference type="SAM" id="SignalP"/>
    </source>
</evidence>
<feature type="signal peptide" evidence="1">
    <location>
        <begin position="1"/>
        <end position="17"/>
    </location>
</feature>
<dbReference type="AlphaFoldDB" id="A0AAD2FG31"/>
<reference evidence="2" key="1">
    <citation type="submission" date="2023-08" db="EMBL/GenBank/DDBJ databases">
        <authorList>
            <person name="Audoor S."/>
            <person name="Bilcke G."/>
        </authorList>
    </citation>
    <scope>NUCLEOTIDE SEQUENCE</scope>
</reference>
<dbReference type="EMBL" id="CAKOGP040000003">
    <property type="protein sequence ID" value="CAJ1926298.1"/>
    <property type="molecule type" value="Genomic_DNA"/>
</dbReference>
<comment type="caution">
    <text evidence="2">The sequence shown here is derived from an EMBL/GenBank/DDBJ whole genome shotgun (WGS) entry which is preliminary data.</text>
</comment>